<reference evidence="2" key="1">
    <citation type="submission" date="2013-11" db="EMBL/GenBank/DDBJ databases">
        <title>Genome sequence of the fusiform rust pathogen reveals effectors for host alternation and coevolution with pine.</title>
        <authorList>
            <consortium name="DOE Joint Genome Institute"/>
            <person name="Smith K."/>
            <person name="Pendleton A."/>
            <person name="Kubisiak T."/>
            <person name="Anderson C."/>
            <person name="Salamov A."/>
            <person name="Aerts A."/>
            <person name="Riley R."/>
            <person name="Clum A."/>
            <person name="Lindquist E."/>
            <person name="Ence D."/>
            <person name="Campbell M."/>
            <person name="Kronenberg Z."/>
            <person name="Feau N."/>
            <person name="Dhillon B."/>
            <person name="Hamelin R."/>
            <person name="Burleigh J."/>
            <person name="Smith J."/>
            <person name="Yandell M."/>
            <person name="Nelson C."/>
            <person name="Grigoriev I."/>
            <person name="Davis J."/>
        </authorList>
    </citation>
    <scope>NUCLEOTIDE SEQUENCE</scope>
    <source>
        <strain evidence="2">G11</strain>
    </source>
</reference>
<evidence type="ECO:0000313" key="2">
    <source>
        <dbReference type="EMBL" id="KAG0152053.1"/>
    </source>
</evidence>
<proteinExistence type="predicted"/>
<feature type="domain" description="CxC6 like cysteine cluster associated with KDZ" evidence="1">
    <location>
        <begin position="43"/>
        <end position="119"/>
    </location>
</feature>
<gene>
    <name evidence="2" type="ORF">CROQUDRAFT_310858</name>
</gene>
<sequence length="119" mass="13583">MMMVLAWIKLEGSPYVDHICSECTYIEEDPNIEGGGLGYWSMVMDCITIGHPRCSATKEQLVMLNPHITNPLPCEEMLDTPHNWYCPVHTKLLKNYCWAQPCAQEIVSRTKTCGLELHQ</sequence>
<dbReference type="Proteomes" id="UP000886653">
    <property type="component" value="Unassembled WGS sequence"/>
</dbReference>
<dbReference type="OrthoDB" id="3055037at2759"/>
<dbReference type="InterPro" id="IPR040898">
    <property type="entry name" value="CxC6"/>
</dbReference>
<dbReference type="Pfam" id="PF18721">
    <property type="entry name" value="CxC6"/>
    <property type="match status" value="1"/>
</dbReference>
<evidence type="ECO:0000313" key="3">
    <source>
        <dbReference type="Proteomes" id="UP000886653"/>
    </source>
</evidence>
<name>A0A9P6NTN9_9BASI</name>
<dbReference type="EMBL" id="MU167209">
    <property type="protein sequence ID" value="KAG0152053.1"/>
    <property type="molecule type" value="Genomic_DNA"/>
</dbReference>
<evidence type="ECO:0000259" key="1">
    <source>
        <dbReference type="Pfam" id="PF18721"/>
    </source>
</evidence>
<dbReference type="AlphaFoldDB" id="A0A9P6NTN9"/>
<protein>
    <recommendedName>
        <fullName evidence="1">CxC6 like cysteine cluster associated with KDZ domain-containing protein</fullName>
    </recommendedName>
</protein>
<organism evidence="2 3">
    <name type="scientific">Cronartium quercuum f. sp. fusiforme G11</name>
    <dbReference type="NCBI Taxonomy" id="708437"/>
    <lineage>
        <taxon>Eukaryota</taxon>
        <taxon>Fungi</taxon>
        <taxon>Dikarya</taxon>
        <taxon>Basidiomycota</taxon>
        <taxon>Pucciniomycotina</taxon>
        <taxon>Pucciniomycetes</taxon>
        <taxon>Pucciniales</taxon>
        <taxon>Coleosporiaceae</taxon>
        <taxon>Cronartium</taxon>
    </lineage>
</organism>
<accession>A0A9P6NTN9</accession>
<comment type="caution">
    <text evidence="2">The sequence shown here is derived from an EMBL/GenBank/DDBJ whole genome shotgun (WGS) entry which is preliminary data.</text>
</comment>
<keyword evidence="3" id="KW-1185">Reference proteome</keyword>